<dbReference type="Proteomes" id="UP000492820">
    <property type="component" value="Unassembled WGS sequence"/>
</dbReference>
<accession>A0A068WQ52</accession>
<gene>
    <name evidence="1" type="ORF">EgrG_001132300</name>
</gene>
<evidence type="ECO:0000313" key="1">
    <source>
        <dbReference type="EMBL" id="CDS20640.1"/>
    </source>
</evidence>
<evidence type="ECO:0000313" key="3">
    <source>
        <dbReference type="WBParaSite" id="EgrG_001132300"/>
    </source>
</evidence>
<organism evidence="1">
    <name type="scientific">Echinococcus granulosus</name>
    <name type="common">Hydatid tapeworm</name>
    <dbReference type="NCBI Taxonomy" id="6210"/>
    <lineage>
        <taxon>Eukaryota</taxon>
        <taxon>Metazoa</taxon>
        <taxon>Spiralia</taxon>
        <taxon>Lophotrochozoa</taxon>
        <taxon>Platyhelminthes</taxon>
        <taxon>Cestoda</taxon>
        <taxon>Eucestoda</taxon>
        <taxon>Cyclophyllidea</taxon>
        <taxon>Taeniidae</taxon>
        <taxon>Echinococcus</taxon>
        <taxon>Echinococcus granulosus group</taxon>
    </lineage>
</organism>
<protein>
    <submittedName>
        <fullName evidence="1 3">Expressed protein</fullName>
    </submittedName>
</protein>
<reference evidence="1 2" key="1">
    <citation type="journal article" date="2013" name="Nature">
        <title>The genomes of four tapeworm species reveal adaptations to parasitism.</title>
        <authorList>
            <person name="Tsai I.J."/>
            <person name="Zarowiecki M."/>
            <person name="Holroyd N."/>
            <person name="Garciarrubio A."/>
            <person name="Sanchez-Flores A."/>
            <person name="Brooks K.L."/>
            <person name="Tracey A."/>
            <person name="Bobes R.J."/>
            <person name="Fragoso G."/>
            <person name="Sciutto E."/>
            <person name="Aslett M."/>
            <person name="Beasley H."/>
            <person name="Bennett H.M."/>
            <person name="Cai J."/>
            <person name="Camicia F."/>
            <person name="Clark R."/>
            <person name="Cucher M."/>
            <person name="De Silva N."/>
            <person name="Day T.A."/>
            <person name="Deplazes P."/>
            <person name="Estrada K."/>
            <person name="Fernandez C."/>
            <person name="Holland P.W."/>
            <person name="Hou J."/>
            <person name="Hu S."/>
            <person name="Huckvale T."/>
            <person name="Hung S.S."/>
            <person name="Kamenetzky L."/>
            <person name="Keane J.A."/>
            <person name="Kiss F."/>
            <person name="Koziol U."/>
            <person name="Lambert O."/>
            <person name="Liu K."/>
            <person name="Luo X."/>
            <person name="Luo Y."/>
            <person name="Macchiaroli N."/>
            <person name="Nichol S."/>
            <person name="Paps J."/>
            <person name="Parkinson J."/>
            <person name="Pouchkina-Stantcheva N."/>
            <person name="Riddiford N."/>
            <person name="Rosenzvit M."/>
            <person name="Salinas G."/>
            <person name="Wasmuth J.D."/>
            <person name="Zamanian M."/>
            <person name="Zheng Y."/>
            <person name="Cai X."/>
            <person name="Soberon X."/>
            <person name="Olson P.D."/>
            <person name="Laclette J.P."/>
            <person name="Brehm K."/>
            <person name="Berriman M."/>
            <person name="Garciarrubio A."/>
            <person name="Bobes R.J."/>
            <person name="Fragoso G."/>
            <person name="Sanchez-Flores A."/>
            <person name="Estrada K."/>
            <person name="Cevallos M.A."/>
            <person name="Morett E."/>
            <person name="Gonzalez V."/>
            <person name="Portillo T."/>
            <person name="Ochoa-Leyva A."/>
            <person name="Jose M.V."/>
            <person name="Sciutto E."/>
            <person name="Landa A."/>
            <person name="Jimenez L."/>
            <person name="Valdes V."/>
            <person name="Carrero J.C."/>
            <person name="Larralde C."/>
            <person name="Morales-Montor J."/>
            <person name="Limon-Lason J."/>
            <person name="Soberon X."/>
            <person name="Laclette J.P."/>
        </authorList>
    </citation>
    <scope>NUCLEOTIDE SEQUENCE [LARGE SCALE GENOMIC DNA]</scope>
</reference>
<reference evidence="1" key="2">
    <citation type="submission" date="2014-06" db="EMBL/GenBank/DDBJ databases">
        <authorList>
            <person name="Aslett M."/>
        </authorList>
    </citation>
    <scope>NUCLEOTIDE SEQUENCE</scope>
</reference>
<reference evidence="3" key="3">
    <citation type="submission" date="2020-10" db="UniProtKB">
        <authorList>
            <consortium name="WormBaseParasite"/>
        </authorList>
    </citation>
    <scope>IDENTIFICATION</scope>
</reference>
<dbReference type="EMBL" id="LK028581">
    <property type="protein sequence ID" value="CDS20640.1"/>
    <property type="molecule type" value="Genomic_DNA"/>
</dbReference>
<name>A0A068WQ52_ECHGR</name>
<sequence length="122" mass="13879">MEGTNFPPPQSQVPVPAPGPLGIILTECCTLRYPFPDGSSILMEPGMLDNPLFPHITDLFFQCPCRIVWYNNALIVDSLRASDVPLIVDRLQYSPFYLLDFVQYNMDSYMLNLPVQGEYDIF</sequence>
<evidence type="ECO:0000313" key="2">
    <source>
        <dbReference type="Proteomes" id="UP000492820"/>
    </source>
</evidence>
<dbReference type="WBParaSite" id="EgrG_001132300">
    <property type="protein sequence ID" value="EgrG_001132300"/>
    <property type="gene ID" value="EgrG_001132300"/>
</dbReference>
<dbReference type="AlphaFoldDB" id="A0A068WQ52"/>
<proteinExistence type="predicted"/>